<dbReference type="RefSeq" id="XP_030644160.1">
    <property type="nucleotide sequence ID" value="XM_030788300.1"/>
</dbReference>
<evidence type="ECO:0000256" key="10">
    <source>
        <dbReference type="ARBA" id="ARBA00069168"/>
    </source>
</evidence>
<feature type="disulfide bond" evidence="11">
    <location>
        <begin position="221"/>
        <end position="282"/>
    </location>
</feature>
<feature type="disulfide bond" evidence="11">
    <location>
        <begin position="252"/>
        <end position="262"/>
    </location>
</feature>
<gene>
    <name evidence="14" type="primary">LOC115824194</name>
</gene>
<dbReference type="GeneID" id="115824194"/>
<name>A0A6J2WFA1_CHACN</name>
<evidence type="ECO:0000256" key="4">
    <source>
        <dbReference type="ARBA" id="ARBA00022737"/>
    </source>
</evidence>
<organism evidence="13 14">
    <name type="scientific">Chanos chanos</name>
    <name type="common">Milkfish</name>
    <name type="synonym">Mugil chanos</name>
    <dbReference type="NCBI Taxonomy" id="29144"/>
    <lineage>
        <taxon>Eukaryota</taxon>
        <taxon>Metazoa</taxon>
        <taxon>Chordata</taxon>
        <taxon>Craniata</taxon>
        <taxon>Vertebrata</taxon>
        <taxon>Euteleostomi</taxon>
        <taxon>Actinopterygii</taxon>
        <taxon>Neopterygii</taxon>
        <taxon>Teleostei</taxon>
        <taxon>Ostariophysi</taxon>
        <taxon>Gonorynchiformes</taxon>
        <taxon>Chanidae</taxon>
        <taxon>Chanos</taxon>
    </lineage>
</organism>
<dbReference type="SMART" id="SM00202">
    <property type="entry name" value="SR"/>
    <property type="match status" value="7"/>
</dbReference>
<accession>A0A6J2WFA1</accession>
<comment type="function">
    <text evidence="8">Binds to extracellular matrix proteins. Binds to pathogen-associated molecular patterns (PAMPs) present on the cell walls of Gram-positive and Gram-negative bacteria and fungi, behaving as a pattern recognition receptor (PRR). Induces bacterial and fungal aggregation and subsequent inhibition of PAMP-induced cytokine release. Does not possess intrinsic bactericidal activity. May play a role in the innate defense and homeostasis of certain epithelial surfaces.</text>
</comment>
<keyword evidence="6" id="KW-0675">Receptor</keyword>
<feature type="domain" description="SRCR" evidence="12">
    <location>
        <begin position="408"/>
        <end position="508"/>
    </location>
</feature>
<feature type="disulfide bond" evidence="11">
    <location>
        <begin position="362"/>
        <end position="372"/>
    </location>
</feature>
<evidence type="ECO:0000256" key="2">
    <source>
        <dbReference type="ARBA" id="ARBA00022525"/>
    </source>
</evidence>
<keyword evidence="3" id="KW-0732">Signal</keyword>
<evidence type="ECO:0000256" key="6">
    <source>
        <dbReference type="ARBA" id="ARBA00023170"/>
    </source>
</evidence>
<feature type="domain" description="SRCR" evidence="12">
    <location>
        <begin position="294"/>
        <end position="391"/>
    </location>
</feature>
<evidence type="ECO:0000259" key="12">
    <source>
        <dbReference type="PROSITE" id="PS50287"/>
    </source>
</evidence>
<protein>
    <recommendedName>
        <fullName evidence="10">Soluble scavenger receptor cysteine-rich domain-containing protein SSC5D</fullName>
    </recommendedName>
</protein>
<evidence type="ECO:0000256" key="9">
    <source>
        <dbReference type="ARBA" id="ARBA00064153"/>
    </source>
</evidence>
<dbReference type="OrthoDB" id="536948at2759"/>
<feature type="disulfide bond" evidence="11">
    <location>
        <begin position="147"/>
        <end position="157"/>
    </location>
</feature>
<sequence>MRDAAVVCRELDCGEAVEALNSSHFGPGSGRLWRSAVNCSGLESTLENCGEDEECKFDKYVCNNQREAGVICSGHMKPRLSNGPNPCSGRVELFRGNNWMTVCDAAFDQQDAEVVCRELGCGVPVEVLGAAAFGKGEGEVWSEEIQCRGNESEISFCPTSSSQRHNCSHDNNVGLKCTGYTDFRLVNSSDSCSGRVELQYLSEWGTVCDASWDIRASNVLCRQLNCGSAMAVVGVDWFGEGSGPVRADVFDCQGNETHLSACVISSWSRAACSHRQGAGVICSGSSMSADAGWVRLTGERECEGEVEVYFHQAWRRVLLDSWSLSEASVVCRQLDCGSVVDFSGSSGSSPGDSDECLTGFQCSGPETHLGNCSSPQMTNCNSSSQLSLICSGELTISYSCFNSGHRSLRLVGSGSECAGRLEVFHKGSWGTVCDDSWDMKDAQVVCRQLQCGEALIGAVPAWFGPETGPIWLDKVDCLGNETSLWSCPSEGWGRHDCGHKEDVGVLCSEFKKIRLNEGCSGNLEVFYNGTWGNVCMNQMDSDTVSLICQELNCGKSGSVDSSTPRLASAPNWLDRVQCRKHDISLWNCPSSPWGQNECNAFEVAKITCSVTEEKTVARSLLPCAASPHQRPCSDHLPLRLMEGEGQCSGRLEVYHDGTWGSVCDDDWDIRDAQVVCRQLGCGPALRADGNAAFGRGEGAVWLSRVECRGSEIHLSDCSLSLKNNTDCSHKEDVGVTCTALSKRKHMTLPDAVYEEIDHRFLTKRSSNTVQRGESLFTGMHSCYYEEQDLPVIRICQAFGAKRFYSCPARELSTKHHESHRSCSLRGTELRYRSLITGRALSEEQNSGYEDVGEEELLSVSLIEEKAEYYDDAKTTSDLTEEMLTLDSPQSYEDVITSGQNPDSVMGVSLFLD</sequence>
<dbReference type="PRINTS" id="PR00258">
    <property type="entry name" value="SPERACTRCPTR"/>
</dbReference>
<evidence type="ECO:0000256" key="3">
    <source>
        <dbReference type="ARBA" id="ARBA00022729"/>
    </source>
</evidence>
<dbReference type="FunFam" id="3.10.250.10:FF:000013">
    <property type="entry name" value="CD163 molecule like 1"/>
    <property type="match status" value="1"/>
</dbReference>
<feature type="disulfide bond" evidence="11">
    <location>
        <begin position="477"/>
        <end position="487"/>
    </location>
</feature>
<comment type="subunit">
    <text evidence="9">Interacts with LGALS1 and laminin.</text>
</comment>
<keyword evidence="5 11" id="KW-1015">Disulfide bond</keyword>
<dbReference type="GO" id="GO:0016020">
    <property type="term" value="C:membrane"/>
    <property type="evidence" value="ECO:0007669"/>
    <property type="project" value="InterPro"/>
</dbReference>
<evidence type="ECO:0000256" key="11">
    <source>
        <dbReference type="PROSITE-ProRule" id="PRU00196"/>
    </source>
</evidence>
<evidence type="ECO:0000256" key="5">
    <source>
        <dbReference type="ARBA" id="ARBA00023157"/>
    </source>
</evidence>
<feature type="disulfide bond" evidence="11">
    <location>
        <begin position="578"/>
        <end position="588"/>
    </location>
</feature>
<dbReference type="PANTHER" id="PTHR19331:SF468">
    <property type="entry name" value="SCAVENGER RECEPTOR CYSTEINE-RICH TYPE 1 PROTEIN M160"/>
    <property type="match status" value="1"/>
</dbReference>
<feature type="domain" description="SRCR" evidence="12">
    <location>
        <begin position="78"/>
        <end position="178"/>
    </location>
</feature>
<dbReference type="FunFam" id="3.10.250.10:FF:000012">
    <property type="entry name" value="CD163 molecule like 1"/>
    <property type="match status" value="1"/>
</dbReference>
<evidence type="ECO:0000256" key="1">
    <source>
        <dbReference type="ARBA" id="ARBA00004613"/>
    </source>
</evidence>
<reference evidence="13" key="1">
    <citation type="submission" date="2024-06" db="UniProtKB">
        <authorList>
            <consortium name="RefSeq"/>
        </authorList>
    </citation>
    <scope>NUCLEOTIDE SEQUENCE [LARGE SCALE GENOMIC DNA]</scope>
</reference>
<feature type="disulfide bond" evidence="11">
    <location>
        <begin position="707"/>
        <end position="717"/>
    </location>
</feature>
<dbReference type="SUPFAM" id="SSF56487">
    <property type="entry name" value="SRCR-like"/>
    <property type="match status" value="7"/>
</dbReference>
<feature type="disulfide bond" evidence="11">
    <location>
        <begin position="103"/>
        <end position="167"/>
    </location>
</feature>
<feature type="disulfide bond" evidence="11">
    <location>
        <begin position="663"/>
        <end position="727"/>
    </location>
</feature>
<feature type="domain" description="SRCR" evidence="12">
    <location>
        <begin position="513"/>
        <end position="609"/>
    </location>
</feature>
<dbReference type="GO" id="GO:0005576">
    <property type="term" value="C:extracellular region"/>
    <property type="evidence" value="ECO:0007669"/>
    <property type="project" value="UniProtKB-SubCell"/>
</dbReference>
<feature type="domain" description="SRCR" evidence="12">
    <location>
        <begin position="638"/>
        <end position="738"/>
    </location>
</feature>
<reference evidence="14" key="2">
    <citation type="submission" date="2025-08" db="UniProtKB">
        <authorList>
            <consortium name="RefSeq"/>
        </authorList>
    </citation>
    <scope>IDENTIFICATION</scope>
</reference>
<feature type="disulfide bond" evidence="11">
    <location>
        <begin position="446"/>
        <end position="507"/>
    </location>
</feature>
<keyword evidence="2" id="KW-0964">Secreted</keyword>
<feature type="disulfide bond" evidence="11">
    <location>
        <begin position="433"/>
        <end position="497"/>
    </location>
</feature>
<dbReference type="Proteomes" id="UP000504632">
    <property type="component" value="Chromosome 11"/>
</dbReference>
<feature type="domain" description="SRCR" evidence="12">
    <location>
        <begin position="1"/>
        <end position="73"/>
    </location>
</feature>
<keyword evidence="7" id="KW-0325">Glycoprotein</keyword>
<feature type="disulfide bond" evidence="11">
    <location>
        <begin position="208"/>
        <end position="272"/>
    </location>
</feature>
<feature type="domain" description="SRCR" evidence="12">
    <location>
        <begin position="183"/>
        <end position="283"/>
    </location>
</feature>
<proteinExistence type="predicted"/>
<dbReference type="PANTHER" id="PTHR19331">
    <property type="entry name" value="SCAVENGER RECEPTOR DOMAIN-CONTAINING"/>
    <property type="match status" value="1"/>
</dbReference>
<evidence type="ECO:0000313" key="14">
    <source>
        <dbReference type="RefSeq" id="XP_030644160.1"/>
    </source>
</evidence>
<dbReference type="Gene3D" id="3.10.250.10">
    <property type="entry name" value="SRCR-like domain"/>
    <property type="match status" value="7"/>
</dbReference>
<dbReference type="FunFam" id="3.10.250.10:FF:000006">
    <property type="entry name" value="neurotrypsin isoform X2"/>
    <property type="match status" value="1"/>
</dbReference>
<dbReference type="PROSITE" id="PS00420">
    <property type="entry name" value="SRCR_1"/>
    <property type="match status" value="1"/>
</dbReference>
<keyword evidence="4" id="KW-0677">Repeat</keyword>
<evidence type="ECO:0000256" key="7">
    <source>
        <dbReference type="ARBA" id="ARBA00023180"/>
    </source>
</evidence>
<dbReference type="InParanoid" id="A0A6J2WFA1"/>
<feature type="disulfide bond" evidence="11">
    <location>
        <begin position="116"/>
        <end position="177"/>
    </location>
</feature>
<dbReference type="InterPro" id="IPR001190">
    <property type="entry name" value="SRCR"/>
</dbReference>
<keyword evidence="13" id="KW-1185">Reference proteome</keyword>
<dbReference type="FunFam" id="3.10.250.10:FF:000007">
    <property type="entry name" value="Soluble scavenger receptor cysteine-rich domain-containing protein SSC5D"/>
    <property type="match status" value="1"/>
</dbReference>
<evidence type="ECO:0000256" key="8">
    <source>
        <dbReference type="ARBA" id="ARBA00058074"/>
    </source>
</evidence>
<dbReference type="PROSITE" id="PS50287">
    <property type="entry name" value="SRCR_2"/>
    <property type="match status" value="7"/>
</dbReference>
<dbReference type="FunFam" id="3.10.250.10:FF:000031">
    <property type="entry name" value="RIKEN cDNA 5830411N06, isoform CRA_a"/>
    <property type="match status" value="1"/>
</dbReference>
<feature type="disulfide bond" evidence="11">
    <location>
        <begin position="39"/>
        <end position="49"/>
    </location>
</feature>
<dbReference type="FunFam" id="3.10.250.10:FF:000004">
    <property type="entry name" value="Scavenger receptor cysteine-rich type 1 protein M130"/>
    <property type="match status" value="1"/>
</dbReference>
<evidence type="ECO:0000313" key="13">
    <source>
        <dbReference type="Proteomes" id="UP000504632"/>
    </source>
</evidence>
<dbReference type="Pfam" id="PF00530">
    <property type="entry name" value="SRCR"/>
    <property type="match status" value="7"/>
</dbReference>
<dbReference type="InterPro" id="IPR036772">
    <property type="entry name" value="SRCR-like_dom_sf"/>
</dbReference>
<comment type="subcellular location">
    <subcellularLocation>
        <location evidence="1">Secreted</location>
    </subcellularLocation>
</comment>
<comment type="caution">
    <text evidence="11">Lacks conserved residue(s) required for the propagation of feature annotation.</text>
</comment>
<dbReference type="AlphaFoldDB" id="A0A6J2WFA1"/>
<feature type="disulfide bond" evidence="11">
    <location>
        <begin position="676"/>
        <end position="737"/>
    </location>
</feature>